<organism evidence="2 3">
    <name type="scientific">Colletotrichum godetiae</name>
    <dbReference type="NCBI Taxonomy" id="1209918"/>
    <lineage>
        <taxon>Eukaryota</taxon>
        <taxon>Fungi</taxon>
        <taxon>Dikarya</taxon>
        <taxon>Ascomycota</taxon>
        <taxon>Pezizomycotina</taxon>
        <taxon>Sordariomycetes</taxon>
        <taxon>Hypocreomycetidae</taxon>
        <taxon>Glomerellales</taxon>
        <taxon>Glomerellaceae</taxon>
        <taxon>Colletotrichum</taxon>
        <taxon>Colletotrichum acutatum species complex</taxon>
    </lineage>
</organism>
<keyword evidence="3" id="KW-1185">Reference proteome</keyword>
<dbReference type="RefSeq" id="XP_060428515.1">
    <property type="nucleotide sequence ID" value="XM_060575118.1"/>
</dbReference>
<accession>A0AAJ0ET12</accession>
<comment type="caution">
    <text evidence="2">The sequence shown here is derived from an EMBL/GenBank/DDBJ whole genome shotgun (WGS) entry which is preliminary data.</text>
</comment>
<sequence length="163" mass="18252">MQNEESLFKGLVTKKRGITEQYIKRPDLKQHEQNLAVRLTVVVPLATLPLSLLFLSLTHTLHTVAKAQDSRADSAESFSSVFVSPKFPPQANRRIRAVARTVRLLNLVFCSPALLCYTLLCCTVIPSVVPRLYTHSAPWRDPSLHWSLSPVHFLSRAAATAHK</sequence>
<name>A0AAJ0ET12_9PEZI</name>
<evidence type="ECO:0000313" key="3">
    <source>
        <dbReference type="Proteomes" id="UP001224890"/>
    </source>
</evidence>
<dbReference type="EMBL" id="JAHMHR010000025">
    <property type="protein sequence ID" value="KAK1674512.1"/>
    <property type="molecule type" value="Genomic_DNA"/>
</dbReference>
<evidence type="ECO:0000313" key="2">
    <source>
        <dbReference type="EMBL" id="KAK1674512.1"/>
    </source>
</evidence>
<protein>
    <submittedName>
        <fullName evidence="2">Uncharacterized protein</fullName>
    </submittedName>
</protein>
<feature type="transmembrane region" description="Helical" evidence="1">
    <location>
        <begin position="104"/>
        <end position="129"/>
    </location>
</feature>
<dbReference type="GeneID" id="85459644"/>
<dbReference type="Proteomes" id="UP001224890">
    <property type="component" value="Unassembled WGS sequence"/>
</dbReference>
<keyword evidence="1" id="KW-1133">Transmembrane helix</keyword>
<proteinExistence type="predicted"/>
<evidence type="ECO:0000256" key="1">
    <source>
        <dbReference type="SAM" id="Phobius"/>
    </source>
</evidence>
<gene>
    <name evidence="2" type="ORF">BDP55DRAFT_666712</name>
</gene>
<reference evidence="2" key="1">
    <citation type="submission" date="2021-06" db="EMBL/GenBank/DDBJ databases">
        <title>Comparative genomics, transcriptomics and evolutionary studies reveal genomic signatures of adaptation to plant cell wall in hemibiotrophic fungi.</title>
        <authorList>
            <consortium name="DOE Joint Genome Institute"/>
            <person name="Baroncelli R."/>
            <person name="Diaz J.F."/>
            <person name="Benocci T."/>
            <person name="Peng M."/>
            <person name="Battaglia E."/>
            <person name="Haridas S."/>
            <person name="Andreopoulos W."/>
            <person name="Labutti K."/>
            <person name="Pangilinan J."/>
            <person name="Floch G.L."/>
            <person name="Makela M.R."/>
            <person name="Henrissat B."/>
            <person name="Grigoriev I.V."/>
            <person name="Crouch J.A."/>
            <person name="De Vries R.P."/>
            <person name="Sukno S.A."/>
            <person name="Thon M.R."/>
        </authorList>
    </citation>
    <scope>NUCLEOTIDE SEQUENCE</scope>
    <source>
        <strain evidence="2">CBS 193.32</strain>
    </source>
</reference>
<keyword evidence="1" id="KW-0472">Membrane</keyword>
<dbReference type="AlphaFoldDB" id="A0AAJ0ET12"/>
<feature type="transmembrane region" description="Helical" evidence="1">
    <location>
        <begin position="35"/>
        <end position="57"/>
    </location>
</feature>
<keyword evidence="1" id="KW-0812">Transmembrane</keyword>